<dbReference type="AlphaFoldDB" id="A0A4Q7YU09"/>
<keyword evidence="15" id="KW-1185">Reference proteome</keyword>
<keyword evidence="3 12" id="KW-0813">Transport</keyword>
<keyword evidence="4 12" id="KW-1003">Cell membrane</keyword>
<keyword evidence="9 12" id="KW-0520">NAD</keyword>
<keyword evidence="8 12" id="KW-1133">Transmembrane helix</keyword>
<evidence type="ECO:0000256" key="5">
    <source>
        <dbReference type="ARBA" id="ARBA00022692"/>
    </source>
</evidence>
<dbReference type="HAMAP" id="MF_01394">
    <property type="entry name" value="NDH1_NuoA"/>
    <property type="match status" value="1"/>
</dbReference>
<keyword evidence="10 12" id="KW-0830">Ubiquinone</keyword>
<protein>
    <recommendedName>
        <fullName evidence="12">NADH-quinone oxidoreductase subunit A</fullName>
        <ecNumber evidence="12">7.1.1.-</ecNumber>
    </recommendedName>
    <alternativeName>
        <fullName evidence="12">NADH dehydrogenase I subunit A</fullName>
    </alternativeName>
    <alternativeName>
        <fullName evidence="12">NDH-1 subunit A</fullName>
    </alternativeName>
    <alternativeName>
        <fullName evidence="12">NUO1</fullName>
    </alternativeName>
</protein>
<sequence length="124" mass="14047">MNFWPLAVYVVIVGMLVMAMLSLSFVLGQRHHDRATGSPYESGILSEGSARVRFSAKFYLIAMFFVIFDLEAVFLFAWAIAVRETGWAGYAEALLFITVLLATLLYLWRVGALDWRQGSRRMVS</sequence>
<feature type="transmembrane region" description="Helical" evidence="12">
    <location>
        <begin position="6"/>
        <end position="27"/>
    </location>
</feature>
<dbReference type="InterPro" id="IPR023043">
    <property type="entry name" value="NAD(P)H_OxRDtase_bac/plastid"/>
</dbReference>
<dbReference type="GO" id="GO:0005886">
    <property type="term" value="C:plasma membrane"/>
    <property type="evidence" value="ECO:0007669"/>
    <property type="project" value="UniProtKB-SubCell"/>
</dbReference>
<dbReference type="EC" id="7.1.1.-" evidence="12"/>
<feature type="transmembrane region" description="Helical" evidence="12">
    <location>
        <begin position="58"/>
        <end position="81"/>
    </location>
</feature>
<dbReference type="GO" id="GO:0050136">
    <property type="term" value="F:NADH dehydrogenase (quinone) (non-electrogenic) activity"/>
    <property type="evidence" value="ECO:0007669"/>
    <property type="project" value="UniProtKB-UniRule"/>
</dbReference>
<dbReference type="InterPro" id="IPR038430">
    <property type="entry name" value="NDAH_ubi_oxred_su3_sf"/>
</dbReference>
<dbReference type="Pfam" id="PF00507">
    <property type="entry name" value="Oxidored_q4"/>
    <property type="match status" value="1"/>
</dbReference>
<evidence type="ECO:0000256" key="13">
    <source>
        <dbReference type="RuleBase" id="RU003639"/>
    </source>
</evidence>
<dbReference type="Proteomes" id="UP000292958">
    <property type="component" value="Unassembled WGS sequence"/>
</dbReference>
<dbReference type="PANTHER" id="PTHR11058:SF21">
    <property type="entry name" value="NADH-QUINONE OXIDOREDUCTASE SUBUNIT A"/>
    <property type="match status" value="1"/>
</dbReference>
<dbReference type="GO" id="GO:0030964">
    <property type="term" value="C:NADH dehydrogenase complex"/>
    <property type="evidence" value="ECO:0007669"/>
    <property type="project" value="TreeGrafter"/>
</dbReference>
<comment type="subcellular location">
    <subcellularLocation>
        <location evidence="12 13">Cell membrane</location>
        <topology evidence="12 13">Multi-pass membrane protein</topology>
    </subcellularLocation>
    <subcellularLocation>
        <location evidence="1">Membrane</location>
        <topology evidence="1">Multi-pass membrane protein</topology>
    </subcellularLocation>
</comment>
<comment type="catalytic activity">
    <reaction evidence="12 13">
        <text>a quinone + NADH + 5 H(+)(in) = a quinol + NAD(+) + 4 H(+)(out)</text>
        <dbReference type="Rhea" id="RHEA:57888"/>
        <dbReference type="ChEBI" id="CHEBI:15378"/>
        <dbReference type="ChEBI" id="CHEBI:24646"/>
        <dbReference type="ChEBI" id="CHEBI:57540"/>
        <dbReference type="ChEBI" id="CHEBI:57945"/>
        <dbReference type="ChEBI" id="CHEBI:132124"/>
    </reaction>
</comment>
<dbReference type="EMBL" id="SHKW01000001">
    <property type="protein sequence ID" value="RZU41257.1"/>
    <property type="molecule type" value="Genomic_DNA"/>
</dbReference>
<evidence type="ECO:0000256" key="2">
    <source>
        <dbReference type="ARBA" id="ARBA00008472"/>
    </source>
</evidence>
<evidence type="ECO:0000256" key="8">
    <source>
        <dbReference type="ARBA" id="ARBA00022989"/>
    </source>
</evidence>
<keyword evidence="6 12" id="KW-0874">Quinone</keyword>
<comment type="similarity">
    <text evidence="2 12 13">Belongs to the complex I subunit 3 family.</text>
</comment>
<comment type="function">
    <text evidence="12">NDH-1 shuttles electrons from NADH, via FMN and iron-sulfur (Fe-S) centers, to quinones in the respiratory chain. The immediate electron acceptor for the enzyme in this species is believed to be ubiquinone. Couples the redox reaction to proton translocation (for every two electrons transferred, four hydrogen ions are translocated across the cytoplasmic membrane), and thus conserves the redox energy in a proton gradient.</text>
</comment>
<dbReference type="PANTHER" id="PTHR11058">
    <property type="entry name" value="NADH-UBIQUINONE OXIDOREDUCTASE CHAIN 3"/>
    <property type="match status" value="1"/>
</dbReference>
<dbReference type="GO" id="GO:0008137">
    <property type="term" value="F:NADH dehydrogenase (ubiquinone) activity"/>
    <property type="evidence" value="ECO:0007669"/>
    <property type="project" value="InterPro"/>
</dbReference>
<proteinExistence type="inferred from homology"/>
<evidence type="ECO:0000313" key="14">
    <source>
        <dbReference type="EMBL" id="RZU41257.1"/>
    </source>
</evidence>
<evidence type="ECO:0000256" key="3">
    <source>
        <dbReference type="ARBA" id="ARBA00022448"/>
    </source>
</evidence>
<evidence type="ECO:0000256" key="4">
    <source>
        <dbReference type="ARBA" id="ARBA00022475"/>
    </source>
</evidence>
<comment type="caution">
    <text evidence="14">The sequence shown here is derived from an EMBL/GenBank/DDBJ whole genome shotgun (WGS) entry which is preliminary data.</text>
</comment>
<dbReference type="Gene3D" id="1.20.58.1610">
    <property type="entry name" value="NADH:ubiquinone/plastoquinone oxidoreductase, chain 3"/>
    <property type="match status" value="1"/>
</dbReference>
<evidence type="ECO:0000256" key="12">
    <source>
        <dbReference type="HAMAP-Rule" id="MF_01394"/>
    </source>
</evidence>
<comment type="subunit">
    <text evidence="12">NDH-1 is composed of 14 different subunits. Subunits NuoA, H, J, K, L, M, N constitute the membrane sector of the complex.</text>
</comment>
<evidence type="ECO:0000256" key="1">
    <source>
        <dbReference type="ARBA" id="ARBA00004141"/>
    </source>
</evidence>
<evidence type="ECO:0000256" key="11">
    <source>
        <dbReference type="ARBA" id="ARBA00023136"/>
    </source>
</evidence>
<dbReference type="GO" id="GO:0048038">
    <property type="term" value="F:quinone binding"/>
    <property type="evidence" value="ECO:0007669"/>
    <property type="project" value="UniProtKB-KW"/>
</dbReference>
<organism evidence="14 15">
    <name type="scientific">Edaphobacter modestus</name>
    <dbReference type="NCBI Taxonomy" id="388466"/>
    <lineage>
        <taxon>Bacteria</taxon>
        <taxon>Pseudomonadati</taxon>
        <taxon>Acidobacteriota</taxon>
        <taxon>Terriglobia</taxon>
        <taxon>Terriglobales</taxon>
        <taxon>Acidobacteriaceae</taxon>
        <taxon>Edaphobacter</taxon>
    </lineage>
</organism>
<evidence type="ECO:0000313" key="15">
    <source>
        <dbReference type="Proteomes" id="UP000292958"/>
    </source>
</evidence>
<reference evidence="14 15" key="1">
    <citation type="submission" date="2019-02" db="EMBL/GenBank/DDBJ databases">
        <title>Genomic Encyclopedia of Archaeal and Bacterial Type Strains, Phase II (KMG-II): from individual species to whole genera.</title>
        <authorList>
            <person name="Goeker M."/>
        </authorList>
    </citation>
    <scope>NUCLEOTIDE SEQUENCE [LARGE SCALE GENOMIC DNA]</scope>
    <source>
        <strain evidence="14 15">DSM 18101</strain>
    </source>
</reference>
<accession>A0A4Q7YU09</accession>
<evidence type="ECO:0000256" key="7">
    <source>
        <dbReference type="ARBA" id="ARBA00022967"/>
    </source>
</evidence>
<gene>
    <name evidence="12" type="primary">nuoA</name>
    <name evidence="14" type="ORF">BDD14_2764</name>
</gene>
<dbReference type="RefSeq" id="WP_130419195.1">
    <property type="nucleotide sequence ID" value="NZ_SHKW01000001.1"/>
</dbReference>
<dbReference type="InterPro" id="IPR000440">
    <property type="entry name" value="NADH_UbQ/plastoQ_OxRdtase_su3"/>
</dbReference>
<name>A0A4Q7YU09_9BACT</name>
<keyword evidence="5 12" id="KW-0812">Transmembrane</keyword>
<keyword evidence="11 12" id="KW-0472">Membrane</keyword>
<dbReference type="OrthoDB" id="9791970at2"/>
<evidence type="ECO:0000256" key="10">
    <source>
        <dbReference type="ARBA" id="ARBA00023075"/>
    </source>
</evidence>
<evidence type="ECO:0000256" key="6">
    <source>
        <dbReference type="ARBA" id="ARBA00022719"/>
    </source>
</evidence>
<feature type="transmembrane region" description="Helical" evidence="12">
    <location>
        <begin position="87"/>
        <end position="108"/>
    </location>
</feature>
<keyword evidence="7 12" id="KW-1278">Translocase</keyword>
<evidence type="ECO:0000256" key="9">
    <source>
        <dbReference type="ARBA" id="ARBA00023027"/>
    </source>
</evidence>